<dbReference type="InterPro" id="IPR004875">
    <property type="entry name" value="DDE_SF_endonuclease_dom"/>
</dbReference>
<dbReference type="GO" id="GO:0003676">
    <property type="term" value="F:nucleic acid binding"/>
    <property type="evidence" value="ECO:0007669"/>
    <property type="project" value="InterPro"/>
</dbReference>
<sequence>MGQTMVRIVAPGRKTISPKGVKQVTVTHPPGDKEGLTLNSTIKADGTTLAAEILFKTSAKGGKPSDSFVGKLDAPENVIIKSAPKAWWNGLFDFEYIETAFPVYQEFTVLLRDNFSVHKSQQSVEKLEARNVHQIAIPPGMTGRWQPLDVSRKWSFKEAFKEEYRHWQRNKISFFNSGNLRKPGKKEFVTFVSIAWDNIKPEAVENSFYAAQILRKDDSFVNVAAGETVEQDNNILDCSFFN</sequence>
<feature type="domain" description="DDE-1" evidence="1">
    <location>
        <begin position="85"/>
        <end position="208"/>
    </location>
</feature>
<evidence type="ECO:0000259" key="1">
    <source>
        <dbReference type="Pfam" id="PF03184"/>
    </source>
</evidence>
<comment type="caution">
    <text evidence="2">The sequence shown here is derived from an EMBL/GenBank/DDBJ whole genome shotgun (WGS) entry which is preliminary data.</text>
</comment>
<keyword evidence="3" id="KW-1185">Reference proteome</keyword>
<proteinExistence type="predicted"/>
<dbReference type="Proteomes" id="UP000186922">
    <property type="component" value="Unassembled WGS sequence"/>
</dbReference>
<dbReference type="OrthoDB" id="8191755at2759"/>
<dbReference type="AlphaFoldDB" id="A0A1D1VIS5"/>
<accession>A0A1D1VIS5</accession>
<protein>
    <recommendedName>
        <fullName evidence="1">DDE-1 domain-containing protein</fullName>
    </recommendedName>
</protein>
<gene>
    <name evidence="2" type="primary">RvY_12221-1</name>
    <name evidence="2" type="synonym">RvY_12221.1</name>
    <name evidence="2" type="ORF">RvY_12221</name>
</gene>
<evidence type="ECO:0000313" key="2">
    <source>
        <dbReference type="EMBL" id="GAV01522.1"/>
    </source>
</evidence>
<name>A0A1D1VIS5_RAMVA</name>
<reference evidence="2 3" key="1">
    <citation type="journal article" date="2016" name="Nat. Commun.">
        <title>Extremotolerant tardigrade genome and improved radiotolerance of human cultured cells by tardigrade-unique protein.</title>
        <authorList>
            <person name="Hashimoto T."/>
            <person name="Horikawa D.D."/>
            <person name="Saito Y."/>
            <person name="Kuwahara H."/>
            <person name="Kozuka-Hata H."/>
            <person name="Shin-I T."/>
            <person name="Minakuchi Y."/>
            <person name="Ohishi K."/>
            <person name="Motoyama A."/>
            <person name="Aizu T."/>
            <person name="Enomoto A."/>
            <person name="Kondo K."/>
            <person name="Tanaka S."/>
            <person name="Hara Y."/>
            <person name="Koshikawa S."/>
            <person name="Sagara H."/>
            <person name="Miura T."/>
            <person name="Yokobori S."/>
            <person name="Miyagawa K."/>
            <person name="Suzuki Y."/>
            <person name="Kubo T."/>
            <person name="Oyama M."/>
            <person name="Kohara Y."/>
            <person name="Fujiyama A."/>
            <person name="Arakawa K."/>
            <person name="Katayama T."/>
            <person name="Toyoda A."/>
            <person name="Kunieda T."/>
        </authorList>
    </citation>
    <scope>NUCLEOTIDE SEQUENCE [LARGE SCALE GENOMIC DNA]</scope>
    <source>
        <strain evidence="2 3">YOKOZUNA-1</strain>
    </source>
</reference>
<organism evidence="2 3">
    <name type="scientific">Ramazzottius varieornatus</name>
    <name type="common">Water bear</name>
    <name type="synonym">Tardigrade</name>
    <dbReference type="NCBI Taxonomy" id="947166"/>
    <lineage>
        <taxon>Eukaryota</taxon>
        <taxon>Metazoa</taxon>
        <taxon>Ecdysozoa</taxon>
        <taxon>Tardigrada</taxon>
        <taxon>Eutardigrada</taxon>
        <taxon>Parachela</taxon>
        <taxon>Hypsibioidea</taxon>
        <taxon>Ramazzottiidae</taxon>
        <taxon>Ramazzottius</taxon>
    </lineage>
</organism>
<dbReference type="EMBL" id="BDGG01000007">
    <property type="protein sequence ID" value="GAV01522.1"/>
    <property type="molecule type" value="Genomic_DNA"/>
</dbReference>
<dbReference type="Pfam" id="PF03184">
    <property type="entry name" value="DDE_1"/>
    <property type="match status" value="1"/>
</dbReference>
<evidence type="ECO:0000313" key="3">
    <source>
        <dbReference type="Proteomes" id="UP000186922"/>
    </source>
</evidence>